<comment type="catalytic activity">
    <reaction evidence="1">
        <text>dTDP-4-dehydro-6-deoxy-alpha-D-glucose = dTDP-4-dehydro-beta-L-rhamnose</text>
        <dbReference type="Rhea" id="RHEA:16969"/>
        <dbReference type="ChEBI" id="CHEBI:57649"/>
        <dbReference type="ChEBI" id="CHEBI:62830"/>
        <dbReference type="EC" id="5.1.3.13"/>
    </reaction>
</comment>
<gene>
    <name evidence="9" type="ORF">MPOCJGCO_3644</name>
</gene>
<proteinExistence type="predicted"/>
<dbReference type="InterPro" id="IPR029303">
    <property type="entry name" value="CapF_C"/>
</dbReference>
<comment type="function">
    <text evidence="2">Catalyzes the epimerization of the C3' and C5'positions of dTDP-6-deoxy-D-xylo-4-hexulose, forming dTDP-6-deoxy-L-lyxo-4-hexulose.</text>
</comment>
<evidence type="ECO:0000256" key="7">
    <source>
        <dbReference type="ARBA" id="ARBA00033311"/>
    </source>
</evidence>
<sequence>MLAEGTKDTSTVTASGERIERLIDGVILRYAVLQTDERGEITEIFDPAWGVMNAPLVYVYAASVRPGRHKGWVYHKQQSDRMFVLSGFLKIVLYDLREDSPTKGMINEINLSERKRGLIHIPPHVAHLVQNVGDCEAYFVNMPDRPYDHADPDKFRIAKDRIPYSVAGGRGW</sequence>
<dbReference type="InterPro" id="IPR014710">
    <property type="entry name" value="RmlC-like_jellyroll"/>
</dbReference>
<evidence type="ECO:0000313" key="9">
    <source>
        <dbReference type="EMBL" id="GJE61522.1"/>
    </source>
</evidence>
<comment type="caution">
    <text evidence="9">The sequence shown here is derived from an EMBL/GenBank/DDBJ whole genome shotgun (WGS) entry which is preliminary data.</text>
</comment>
<evidence type="ECO:0000313" key="10">
    <source>
        <dbReference type="Proteomes" id="UP001055057"/>
    </source>
</evidence>
<evidence type="ECO:0000256" key="4">
    <source>
        <dbReference type="ARBA" id="ARBA00019595"/>
    </source>
</evidence>
<dbReference type="RefSeq" id="WP_238184086.1">
    <property type="nucleotide sequence ID" value="NZ_BPRB01000222.1"/>
</dbReference>
<dbReference type="Proteomes" id="UP001055057">
    <property type="component" value="Unassembled WGS sequence"/>
</dbReference>
<evidence type="ECO:0000256" key="1">
    <source>
        <dbReference type="ARBA" id="ARBA00001298"/>
    </source>
</evidence>
<dbReference type="EC" id="5.1.3.13" evidence="3"/>
<dbReference type="PANTHER" id="PTHR21047:SF2">
    <property type="entry name" value="THYMIDINE DIPHOSPHO-4-KETO-RHAMNOSE 3,5-EPIMERASE"/>
    <property type="match status" value="1"/>
</dbReference>
<evidence type="ECO:0000256" key="6">
    <source>
        <dbReference type="ARBA" id="ARBA00031424"/>
    </source>
</evidence>
<accession>A0ABQ4U562</accession>
<dbReference type="EMBL" id="BPRB01000222">
    <property type="protein sequence ID" value="GJE61522.1"/>
    <property type="molecule type" value="Genomic_DNA"/>
</dbReference>
<feature type="domain" description="Capsular polysaccharide assembling protein CapF C-terminal" evidence="8">
    <location>
        <begin position="35"/>
        <end position="155"/>
    </location>
</feature>
<keyword evidence="10" id="KW-1185">Reference proteome</keyword>
<dbReference type="InterPro" id="IPR000888">
    <property type="entry name" value="RmlC-like"/>
</dbReference>
<evidence type="ECO:0000259" key="8">
    <source>
        <dbReference type="Pfam" id="PF14667"/>
    </source>
</evidence>
<dbReference type="Gene3D" id="2.60.120.10">
    <property type="entry name" value="Jelly Rolls"/>
    <property type="match status" value="1"/>
</dbReference>
<reference evidence="9" key="2">
    <citation type="submission" date="2021-08" db="EMBL/GenBank/DDBJ databases">
        <authorList>
            <person name="Tani A."/>
            <person name="Ola A."/>
            <person name="Ogura Y."/>
            <person name="Katsura K."/>
            <person name="Hayashi T."/>
        </authorList>
    </citation>
    <scope>NUCLEOTIDE SEQUENCE</scope>
    <source>
        <strain evidence="9">DSM 23632</strain>
    </source>
</reference>
<name>A0ABQ4U562_9HYPH</name>
<evidence type="ECO:0000256" key="3">
    <source>
        <dbReference type="ARBA" id="ARBA00012098"/>
    </source>
</evidence>
<organism evidence="9 10">
    <name type="scientific">Methylobacterium trifolii</name>
    <dbReference type="NCBI Taxonomy" id="1003092"/>
    <lineage>
        <taxon>Bacteria</taxon>
        <taxon>Pseudomonadati</taxon>
        <taxon>Pseudomonadota</taxon>
        <taxon>Alphaproteobacteria</taxon>
        <taxon>Hyphomicrobiales</taxon>
        <taxon>Methylobacteriaceae</taxon>
        <taxon>Methylobacterium</taxon>
    </lineage>
</organism>
<evidence type="ECO:0000256" key="5">
    <source>
        <dbReference type="ARBA" id="ARBA00029758"/>
    </source>
</evidence>
<reference evidence="9" key="1">
    <citation type="journal article" date="2021" name="Front. Microbiol.">
        <title>Comprehensive Comparative Genomics and Phenotyping of Methylobacterium Species.</title>
        <authorList>
            <person name="Alessa O."/>
            <person name="Ogura Y."/>
            <person name="Fujitani Y."/>
            <person name="Takami H."/>
            <person name="Hayashi T."/>
            <person name="Sahin N."/>
            <person name="Tani A."/>
        </authorList>
    </citation>
    <scope>NUCLEOTIDE SEQUENCE</scope>
    <source>
        <strain evidence="9">DSM 23632</strain>
    </source>
</reference>
<dbReference type="PANTHER" id="PTHR21047">
    <property type="entry name" value="DTDP-6-DEOXY-D-GLUCOSE-3,5 EPIMERASE"/>
    <property type="match status" value="1"/>
</dbReference>
<dbReference type="Pfam" id="PF14667">
    <property type="entry name" value="Polysacc_synt_C"/>
    <property type="match status" value="1"/>
</dbReference>
<dbReference type="SUPFAM" id="SSF51182">
    <property type="entry name" value="RmlC-like cupins"/>
    <property type="match status" value="1"/>
</dbReference>
<protein>
    <recommendedName>
        <fullName evidence="4">dTDP-4-dehydrorhamnose 3,5-epimerase</fullName>
        <ecNumber evidence="3">5.1.3.13</ecNumber>
    </recommendedName>
    <alternativeName>
        <fullName evidence="6">Thymidine diphospho-4-keto-rhamnose 3,5-epimerase</fullName>
    </alternativeName>
    <alternativeName>
        <fullName evidence="5">dTDP-4-keto-6-deoxyglucose 3,5-epimerase</fullName>
    </alternativeName>
    <alternativeName>
        <fullName evidence="7">dTDP-6-deoxy-D-xylo-4-hexulose 3,5-epimerase</fullName>
    </alternativeName>
</protein>
<evidence type="ECO:0000256" key="2">
    <source>
        <dbReference type="ARBA" id="ARBA00001997"/>
    </source>
</evidence>
<dbReference type="InterPro" id="IPR011051">
    <property type="entry name" value="RmlC_Cupin_sf"/>
</dbReference>